<reference evidence="2" key="1">
    <citation type="journal article" name="BMC Genomics">
        <title>Long-read sequencing and de novo genome assembly of marine medaka (Oryzias melastigma).</title>
        <authorList>
            <person name="Liang P."/>
            <person name="Saqib H.S.A."/>
            <person name="Ni X."/>
            <person name="Shen Y."/>
        </authorList>
    </citation>
    <scope>NUCLEOTIDE SEQUENCE</scope>
    <source>
        <strain evidence="2">Bigg-433</strain>
    </source>
</reference>
<evidence type="ECO:0000313" key="2">
    <source>
        <dbReference type="EMBL" id="KAF6737984.1"/>
    </source>
</evidence>
<dbReference type="AlphaFoldDB" id="A0A834FPL6"/>
<evidence type="ECO:0008006" key="4">
    <source>
        <dbReference type="Google" id="ProtNLM"/>
    </source>
</evidence>
<evidence type="ECO:0000256" key="1">
    <source>
        <dbReference type="SAM" id="SignalP"/>
    </source>
</evidence>
<comment type="caution">
    <text evidence="2">The sequence shown here is derived from an EMBL/GenBank/DDBJ whole genome shotgun (WGS) entry which is preliminary data.</text>
</comment>
<keyword evidence="1" id="KW-0732">Signal</keyword>
<proteinExistence type="predicted"/>
<accession>A0A834FPL6</accession>
<dbReference type="InterPro" id="IPR012674">
    <property type="entry name" value="Calycin"/>
</dbReference>
<sequence>MEFVAVAVICLLSAAQSAPVSNCESLLERLPIRGREEILGKWVHIGEGSNLPGSAAITQMFVDSVWLSLTAAEQEDGIMFSQIQKS</sequence>
<evidence type="ECO:0000313" key="3">
    <source>
        <dbReference type="Proteomes" id="UP000646548"/>
    </source>
</evidence>
<organism evidence="2 3">
    <name type="scientific">Oryzias melastigma</name>
    <name type="common">Marine medaka</name>
    <dbReference type="NCBI Taxonomy" id="30732"/>
    <lineage>
        <taxon>Eukaryota</taxon>
        <taxon>Metazoa</taxon>
        <taxon>Chordata</taxon>
        <taxon>Craniata</taxon>
        <taxon>Vertebrata</taxon>
        <taxon>Euteleostomi</taxon>
        <taxon>Actinopterygii</taxon>
        <taxon>Neopterygii</taxon>
        <taxon>Teleostei</taxon>
        <taxon>Neoteleostei</taxon>
        <taxon>Acanthomorphata</taxon>
        <taxon>Ovalentaria</taxon>
        <taxon>Atherinomorphae</taxon>
        <taxon>Beloniformes</taxon>
        <taxon>Adrianichthyidae</taxon>
        <taxon>Oryziinae</taxon>
        <taxon>Oryzias</taxon>
    </lineage>
</organism>
<feature type="signal peptide" evidence="1">
    <location>
        <begin position="1"/>
        <end position="17"/>
    </location>
</feature>
<name>A0A834FPL6_ORYME</name>
<dbReference type="EMBL" id="WKFB01000042">
    <property type="protein sequence ID" value="KAF6737984.1"/>
    <property type="molecule type" value="Genomic_DNA"/>
</dbReference>
<dbReference type="Proteomes" id="UP000646548">
    <property type="component" value="Unassembled WGS sequence"/>
</dbReference>
<protein>
    <recommendedName>
        <fullName evidence="4">Apolipoprotein M</fullName>
    </recommendedName>
</protein>
<dbReference type="Gene3D" id="2.40.128.20">
    <property type="match status" value="1"/>
</dbReference>
<gene>
    <name evidence="2" type="ORF">FQA47_003221</name>
</gene>
<feature type="chain" id="PRO_5032957786" description="Apolipoprotein M" evidence="1">
    <location>
        <begin position="18"/>
        <end position="86"/>
    </location>
</feature>